<accession>A0A0F9EMU8</accession>
<comment type="caution">
    <text evidence="2">The sequence shown here is derived from an EMBL/GenBank/DDBJ whole genome shotgun (WGS) entry which is preliminary data.</text>
</comment>
<name>A0A0F9EMU8_9ZZZZ</name>
<proteinExistence type="predicted"/>
<reference evidence="2" key="1">
    <citation type="journal article" date="2015" name="Nature">
        <title>Complex archaea that bridge the gap between prokaryotes and eukaryotes.</title>
        <authorList>
            <person name="Spang A."/>
            <person name="Saw J.H."/>
            <person name="Jorgensen S.L."/>
            <person name="Zaremba-Niedzwiedzka K."/>
            <person name="Martijn J."/>
            <person name="Lind A.E."/>
            <person name="van Eijk R."/>
            <person name="Schleper C."/>
            <person name="Guy L."/>
            <person name="Ettema T.J."/>
        </authorList>
    </citation>
    <scope>NUCLEOTIDE SEQUENCE</scope>
</reference>
<gene>
    <name evidence="2" type="ORF">LCGC14_2055670</name>
</gene>
<evidence type="ECO:0000313" key="2">
    <source>
        <dbReference type="EMBL" id="KKL75359.1"/>
    </source>
</evidence>
<organism evidence="2">
    <name type="scientific">marine sediment metagenome</name>
    <dbReference type="NCBI Taxonomy" id="412755"/>
    <lineage>
        <taxon>unclassified sequences</taxon>
        <taxon>metagenomes</taxon>
        <taxon>ecological metagenomes</taxon>
    </lineage>
</organism>
<evidence type="ECO:0000256" key="1">
    <source>
        <dbReference type="SAM" id="MobiDB-lite"/>
    </source>
</evidence>
<protein>
    <submittedName>
        <fullName evidence="2">Uncharacterized protein</fullName>
    </submittedName>
</protein>
<feature type="region of interest" description="Disordered" evidence="1">
    <location>
        <begin position="1"/>
        <end position="27"/>
    </location>
</feature>
<dbReference type="EMBL" id="LAZR01024373">
    <property type="protein sequence ID" value="KKL75359.1"/>
    <property type="molecule type" value="Genomic_DNA"/>
</dbReference>
<dbReference type="AlphaFoldDB" id="A0A0F9EMU8"/>
<sequence>MELRIENDPIDITSSSEPDPDWSYTDKQGHSHRWIGNVFPPTLVKVVDSPSDDEYPERAHHECVICQETVEPGYRSPSWKQYAAGATRYYIDDRQVNEDDYKRALEEQSC</sequence>